<gene>
    <name evidence="2" type="ORF">HLI_02910</name>
</gene>
<dbReference type="KEGG" id="hli:HLI_02910"/>
<reference evidence="2 3" key="1">
    <citation type="submission" date="2018-01" db="EMBL/GenBank/DDBJ databases">
        <title>The whole genome sequencing and assembly of Halobacillus litoralis ERB031 strain.</title>
        <authorList>
            <person name="Lee S.-J."/>
            <person name="Park M.-K."/>
            <person name="Kim J.-Y."/>
            <person name="Lee Y.-J."/>
            <person name="Yi H."/>
            <person name="Bahn Y.-S."/>
            <person name="Kim J.F."/>
            <person name="Lee D.-W."/>
        </authorList>
    </citation>
    <scope>NUCLEOTIDE SEQUENCE [LARGE SCALE GENOMIC DNA]</scope>
    <source>
        <strain evidence="2 3">ERB 031</strain>
    </source>
</reference>
<dbReference type="InterPro" id="IPR004360">
    <property type="entry name" value="Glyas_Fos-R_dOase_dom"/>
</dbReference>
<dbReference type="AlphaFoldDB" id="A0A410M951"/>
<evidence type="ECO:0000313" key="2">
    <source>
        <dbReference type="EMBL" id="QAS51232.1"/>
    </source>
</evidence>
<dbReference type="EMBL" id="CP026118">
    <property type="protein sequence ID" value="QAS51232.1"/>
    <property type="molecule type" value="Genomic_DNA"/>
</dbReference>
<organism evidence="2 3">
    <name type="scientific">Halobacillus litoralis</name>
    <dbReference type="NCBI Taxonomy" id="45668"/>
    <lineage>
        <taxon>Bacteria</taxon>
        <taxon>Bacillati</taxon>
        <taxon>Bacillota</taxon>
        <taxon>Bacilli</taxon>
        <taxon>Bacillales</taxon>
        <taxon>Bacillaceae</taxon>
        <taxon>Halobacillus</taxon>
    </lineage>
</organism>
<accession>A0A410M951</accession>
<dbReference type="PANTHER" id="PTHR36437:SF2">
    <property type="entry name" value="GLYOXALASE_BLEOMYCIN RESISTANCE PROTEIN_DIOXYGENASE"/>
    <property type="match status" value="1"/>
</dbReference>
<dbReference type="InterPro" id="IPR037523">
    <property type="entry name" value="VOC_core"/>
</dbReference>
<dbReference type="PANTHER" id="PTHR36437">
    <property type="entry name" value="GLYOXALASE/BLEOMYCIN RESISTANCE PROTEIN/DIOXYGENASE"/>
    <property type="match status" value="1"/>
</dbReference>
<dbReference type="InterPro" id="IPR029068">
    <property type="entry name" value="Glyas_Bleomycin-R_OHBP_Dase"/>
</dbReference>
<dbReference type="Pfam" id="PF00903">
    <property type="entry name" value="Glyoxalase"/>
    <property type="match status" value="1"/>
</dbReference>
<proteinExistence type="predicted"/>
<dbReference type="PROSITE" id="PS51819">
    <property type="entry name" value="VOC"/>
    <property type="match status" value="1"/>
</dbReference>
<sequence>MILDNLPVGKFRWITLVSPEDQEGTELLLEPNDHPAAKEYQQKIYAEGIPATIFGVEDIKQEYERLSEKGVEYTMEPTKMGEITMAVFDDTCGNLLQIAQK</sequence>
<dbReference type="SUPFAM" id="SSF54593">
    <property type="entry name" value="Glyoxalase/Bleomycin resistance protein/Dihydroxybiphenyl dioxygenase"/>
    <property type="match status" value="1"/>
</dbReference>
<evidence type="ECO:0000259" key="1">
    <source>
        <dbReference type="PROSITE" id="PS51819"/>
    </source>
</evidence>
<dbReference type="Gene3D" id="3.10.180.10">
    <property type="entry name" value="2,3-Dihydroxybiphenyl 1,2-Dioxygenase, domain 1"/>
    <property type="match status" value="1"/>
</dbReference>
<dbReference type="OrthoDB" id="9794917at2"/>
<protein>
    <submittedName>
        <fullName evidence="2">Glyoxalase</fullName>
    </submittedName>
</protein>
<evidence type="ECO:0000313" key="3">
    <source>
        <dbReference type="Proteomes" id="UP000287756"/>
    </source>
</evidence>
<dbReference type="Proteomes" id="UP000287756">
    <property type="component" value="Chromosome"/>
</dbReference>
<name>A0A410M951_9BACI</name>
<feature type="domain" description="VOC" evidence="1">
    <location>
        <begin position="1"/>
        <end position="101"/>
    </location>
</feature>